<evidence type="ECO:0000313" key="1">
    <source>
        <dbReference type="EMBL" id="PPU09817.1"/>
    </source>
</evidence>
<dbReference type="InterPro" id="IPR007685">
    <property type="entry name" value="RelA_SpoT"/>
</dbReference>
<evidence type="ECO:0000313" key="2">
    <source>
        <dbReference type="Proteomes" id="UP000239204"/>
    </source>
</evidence>
<dbReference type="SUPFAM" id="SSF81301">
    <property type="entry name" value="Nucleotidyltransferase"/>
    <property type="match status" value="1"/>
</dbReference>
<organism evidence="1 2">
    <name type="scientific">Xanthomonas arboricola</name>
    <dbReference type="NCBI Taxonomy" id="56448"/>
    <lineage>
        <taxon>Bacteria</taxon>
        <taxon>Pseudomonadati</taxon>
        <taxon>Pseudomonadota</taxon>
        <taxon>Gammaproteobacteria</taxon>
        <taxon>Lysobacterales</taxon>
        <taxon>Lysobacteraceae</taxon>
        <taxon>Xanthomonas</taxon>
    </lineage>
</organism>
<reference evidence="1 2" key="1">
    <citation type="submission" date="2016-08" db="EMBL/GenBank/DDBJ databases">
        <title>Evolution of the type three secretion system and type three effector repertoires in Xanthomonas.</title>
        <authorList>
            <person name="Merda D."/>
            <person name="Briand M."/>
            <person name="Bosis E."/>
            <person name="Rousseau C."/>
            <person name="Portier P."/>
            <person name="Jacques M.-A."/>
            <person name="Fischer-Le Saux M."/>
        </authorList>
    </citation>
    <scope>NUCLEOTIDE SEQUENCE [LARGE SCALE GENOMIC DNA]</scope>
    <source>
        <strain evidence="1 2">CFBP 7645</strain>
    </source>
</reference>
<dbReference type="EMBL" id="MIGY01000001">
    <property type="protein sequence ID" value="PPU09817.1"/>
    <property type="molecule type" value="Genomic_DNA"/>
</dbReference>
<accession>A0A2S7AIZ5</accession>
<name>A0A2S7AIZ5_9XANT</name>
<dbReference type="PANTHER" id="PTHR41773">
    <property type="entry name" value="GTP PYROPHOSPHATASE-RELATED"/>
    <property type="match status" value="1"/>
</dbReference>
<protein>
    <submittedName>
        <fullName evidence="1">(P)ppGpp synthetase</fullName>
    </submittedName>
</protein>
<dbReference type="Gene3D" id="3.30.460.10">
    <property type="entry name" value="Beta Polymerase, domain 2"/>
    <property type="match status" value="1"/>
</dbReference>
<dbReference type="RefSeq" id="WP_104536557.1">
    <property type="nucleotide sequence ID" value="NZ_CP168205.1"/>
</dbReference>
<sequence>MTPERMQELIELFKSNRNEFDVFASGIRQWFLGHDELVSKESVHSIRYRLKDLEHLRDKLTRKFADVDLTNSEFFSRITDLAGVRILHLHQAQFNEIHSAITKKISQNDWVLAEPAKAFTWDPESQEFFAGHGLHVELRDTYYTSVHYLVKPRADSPLCCEIQVRTLFEEIWGEVDHKLNYPNPTSNIASREQLRVLSKLVGAGSRLVDSIFRTA</sequence>
<dbReference type="AlphaFoldDB" id="A0A2S7AIZ5"/>
<dbReference type="PANTHER" id="PTHR41773:SF1">
    <property type="entry name" value="RELA_SPOT DOMAIN-CONTAINING PROTEIN"/>
    <property type="match status" value="1"/>
</dbReference>
<dbReference type="SMART" id="SM00954">
    <property type="entry name" value="RelA_SpoT"/>
    <property type="match status" value="1"/>
</dbReference>
<comment type="caution">
    <text evidence="1">The sequence shown here is derived from an EMBL/GenBank/DDBJ whole genome shotgun (WGS) entry which is preliminary data.</text>
</comment>
<dbReference type="Pfam" id="PF04607">
    <property type="entry name" value="RelA_SpoT"/>
    <property type="match status" value="1"/>
</dbReference>
<proteinExistence type="predicted"/>
<dbReference type="CDD" id="cd05399">
    <property type="entry name" value="NT_Rel-Spo_like"/>
    <property type="match status" value="1"/>
</dbReference>
<dbReference type="InterPro" id="IPR043519">
    <property type="entry name" value="NT_sf"/>
</dbReference>
<dbReference type="GO" id="GO:0015969">
    <property type="term" value="P:guanosine tetraphosphate metabolic process"/>
    <property type="evidence" value="ECO:0007669"/>
    <property type="project" value="InterPro"/>
</dbReference>
<gene>
    <name evidence="1" type="ORF">XarjCFBP7645_06020</name>
</gene>
<dbReference type="Proteomes" id="UP000239204">
    <property type="component" value="Unassembled WGS sequence"/>
</dbReference>